<accession>A0A8H7W337</accession>
<sequence length="352" mass="40375">MVGSKILRMAAGISRVRSRRFLYALLAGVILYLTITTALSTSYTLDPKYGLLGALPASPRYAYATLLTSDDERYYIGARTLAYQLLADPETKTTHNIPFVVMVTTNVPKHQRQQLILDGAIVAHVEDVSLPFWIRQRLRRPSRYGDQFTKLRVLQMLEYDRVLYLDVDTLLMKPLDGVFDDPAARTPEQTQFRQTSRYTKDETMLPAQYLFAARSDNGRSNDGSTGGEYDHPYPPIERDSLSGGFWVVAPSNELFQYYMFVMQSSTLGIMRPFDPQFMEQAMLNYVHRRHGGNMPWVALDYKWSATFPNERDVDAGVASLHDKFWGNGPERAKERWKKKKEEMEALWPVVTT</sequence>
<evidence type="ECO:0000256" key="1">
    <source>
        <dbReference type="SAM" id="Phobius"/>
    </source>
</evidence>
<keyword evidence="1" id="KW-0812">Transmembrane</keyword>
<dbReference type="AlphaFoldDB" id="A0A8H7W337"/>
<dbReference type="SUPFAM" id="SSF53448">
    <property type="entry name" value="Nucleotide-diphospho-sugar transferases"/>
    <property type="match status" value="1"/>
</dbReference>
<evidence type="ECO:0000313" key="2">
    <source>
        <dbReference type="EMBL" id="KAG4415390.1"/>
    </source>
</evidence>
<dbReference type="InterPro" id="IPR050587">
    <property type="entry name" value="GNT1/Glycosyltrans_8"/>
</dbReference>
<organism evidence="2 3">
    <name type="scientific">Cadophora malorum</name>
    <dbReference type="NCBI Taxonomy" id="108018"/>
    <lineage>
        <taxon>Eukaryota</taxon>
        <taxon>Fungi</taxon>
        <taxon>Dikarya</taxon>
        <taxon>Ascomycota</taxon>
        <taxon>Pezizomycotina</taxon>
        <taxon>Leotiomycetes</taxon>
        <taxon>Helotiales</taxon>
        <taxon>Ploettnerulaceae</taxon>
        <taxon>Cadophora</taxon>
    </lineage>
</organism>
<evidence type="ECO:0000313" key="3">
    <source>
        <dbReference type="Proteomes" id="UP000664132"/>
    </source>
</evidence>
<keyword evidence="1" id="KW-1133">Transmembrane helix</keyword>
<gene>
    <name evidence="2" type="ORF">IFR04_011486</name>
</gene>
<proteinExistence type="predicted"/>
<dbReference type="OrthoDB" id="2014201at2759"/>
<protein>
    <recommendedName>
        <fullName evidence="4">Nucleotide-diphospho-sugar transferase</fullName>
    </recommendedName>
</protein>
<keyword evidence="3" id="KW-1185">Reference proteome</keyword>
<reference evidence="2" key="1">
    <citation type="submission" date="2021-02" db="EMBL/GenBank/DDBJ databases">
        <title>Genome sequence Cadophora malorum strain M34.</title>
        <authorList>
            <person name="Stefanovic E."/>
            <person name="Vu D."/>
            <person name="Scully C."/>
            <person name="Dijksterhuis J."/>
            <person name="Roader J."/>
            <person name="Houbraken J."/>
        </authorList>
    </citation>
    <scope>NUCLEOTIDE SEQUENCE</scope>
    <source>
        <strain evidence="2">M34</strain>
    </source>
</reference>
<keyword evidence="1" id="KW-0472">Membrane</keyword>
<dbReference type="InterPro" id="IPR029044">
    <property type="entry name" value="Nucleotide-diphossugar_trans"/>
</dbReference>
<evidence type="ECO:0008006" key="4">
    <source>
        <dbReference type="Google" id="ProtNLM"/>
    </source>
</evidence>
<comment type="caution">
    <text evidence="2">The sequence shown here is derived from an EMBL/GenBank/DDBJ whole genome shotgun (WGS) entry which is preliminary data.</text>
</comment>
<dbReference type="EMBL" id="JAFJYH010000224">
    <property type="protein sequence ID" value="KAG4415390.1"/>
    <property type="molecule type" value="Genomic_DNA"/>
</dbReference>
<dbReference type="PANTHER" id="PTHR11183">
    <property type="entry name" value="GLYCOGENIN SUBFAMILY MEMBER"/>
    <property type="match status" value="1"/>
</dbReference>
<dbReference type="Gene3D" id="3.90.550.10">
    <property type="entry name" value="Spore Coat Polysaccharide Biosynthesis Protein SpsA, Chain A"/>
    <property type="match status" value="1"/>
</dbReference>
<feature type="transmembrane region" description="Helical" evidence="1">
    <location>
        <begin position="21"/>
        <end position="39"/>
    </location>
</feature>
<name>A0A8H7W337_9HELO</name>
<dbReference type="Proteomes" id="UP000664132">
    <property type="component" value="Unassembled WGS sequence"/>
</dbReference>